<dbReference type="AlphaFoldDB" id="A0A4Q4TGG9"/>
<organism evidence="10 11">
    <name type="scientific">Monosporascus ibericus</name>
    <dbReference type="NCBI Taxonomy" id="155417"/>
    <lineage>
        <taxon>Eukaryota</taxon>
        <taxon>Fungi</taxon>
        <taxon>Dikarya</taxon>
        <taxon>Ascomycota</taxon>
        <taxon>Pezizomycotina</taxon>
        <taxon>Sordariomycetes</taxon>
        <taxon>Xylariomycetidae</taxon>
        <taxon>Xylariales</taxon>
        <taxon>Xylariales incertae sedis</taxon>
        <taxon>Monosporascus</taxon>
    </lineage>
</organism>
<evidence type="ECO:0000256" key="3">
    <source>
        <dbReference type="ARBA" id="ARBA00012180"/>
    </source>
</evidence>
<dbReference type="InterPro" id="IPR036397">
    <property type="entry name" value="RNaseH_sf"/>
</dbReference>
<protein>
    <recommendedName>
        <fullName evidence="3">ribonuclease H</fullName>
        <ecNumber evidence="3">3.1.26.4</ecNumber>
    </recommendedName>
</protein>
<gene>
    <name evidence="10" type="ORF">DL764_004477</name>
</gene>
<evidence type="ECO:0000256" key="8">
    <source>
        <dbReference type="SAM" id="MobiDB-lite"/>
    </source>
</evidence>
<dbReference type="InterPro" id="IPR002156">
    <property type="entry name" value="RNaseH_domain"/>
</dbReference>
<dbReference type="Gene3D" id="3.30.420.10">
    <property type="entry name" value="Ribonuclease H-like superfamily/Ribonuclease H"/>
    <property type="match status" value="1"/>
</dbReference>
<dbReference type="GO" id="GO:0043137">
    <property type="term" value="P:DNA replication, removal of RNA primer"/>
    <property type="evidence" value="ECO:0007669"/>
    <property type="project" value="TreeGrafter"/>
</dbReference>
<evidence type="ECO:0000256" key="2">
    <source>
        <dbReference type="ARBA" id="ARBA00005300"/>
    </source>
</evidence>
<evidence type="ECO:0000256" key="6">
    <source>
        <dbReference type="ARBA" id="ARBA00022759"/>
    </source>
</evidence>
<proteinExistence type="inferred from homology"/>
<sequence length="345" mass="38833">MPSHIQDMDDSDSDGSVGLVELPDGRLICRRHGWTVCHYCGFDFSFMDELLEDPEERLERETNELYEQLSEEARAEIDARWGPPPSTRPNAQASSQANSQSNTGINARPRIIDTAASPEPDIFTIKRGTGRVFPAKFTPPSTTSTPGELFPAGIGRQAIPPVARFIRRDDPEQVLIYADGACLNNGQANPKAGWAFVFKPETNQPAGIVSARLEKKGPFGDEYTQTSNRAELRAILGALRFRHWEGEGFKTLVFATDSEYVAEGATTWVRGWVRNGWKTRTGAEVKNKDLWEMLLGEFERWDYWGFKIQFWRIPRILNVTADRAAKQAAEKEDLDEYSEIMGVLT</sequence>
<dbReference type="GO" id="GO:0046872">
    <property type="term" value="F:metal ion binding"/>
    <property type="evidence" value="ECO:0007669"/>
    <property type="project" value="UniProtKB-KW"/>
</dbReference>
<evidence type="ECO:0000313" key="10">
    <source>
        <dbReference type="EMBL" id="RYP04383.1"/>
    </source>
</evidence>
<keyword evidence="11" id="KW-1185">Reference proteome</keyword>
<dbReference type="InterPro" id="IPR012337">
    <property type="entry name" value="RNaseH-like_sf"/>
</dbReference>
<feature type="region of interest" description="Disordered" evidence="8">
    <location>
        <begin position="133"/>
        <end position="154"/>
    </location>
</feature>
<keyword evidence="6" id="KW-0255">Endonuclease</keyword>
<dbReference type="SUPFAM" id="SSF53098">
    <property type="entry name" value="Ribonuclease H-like"/>
    <property type="match status" value="1"/>
</dbReference>
<feature type="compositionally biased region" description="Low complexity" evidence="8">
    <location>
        <begin position="90"/>
        <end position="102"/>
    </location>
</feature>
<dbReference type="EMBL" id="QJNU01000212">
    <property type="protein sequence ID" value="RYP04383.1"/>
    <property type="molecule type" value="Genomic_DNA"/>
</dbReference>
<dbReference type="OrthoDB" id="407198at2759"/>
<comment type="catalytic activity">
    <reaction evidence="1">
        <text>Endonucleolytic cleavage to 5'-phosphomonoester.</text>
        <dbReference type="EC" id="3.1.26.4"/>
    </reaction>
</comment>
<comment type="similarity">
    <text evidence="2">Belongs to the RNase H family.</text>
</comment>
<evidence type="ECO:0000256" key="5">
    <source>
        <dbReference type="ARBA" id="ARBA00022723"/>
    </source>
</evidence>
<evidence type="ECO:0000256" key="4">
    <source>
        <dbReference type="ARBA" id="ARBA00022722"/>
    </source>
</evidence>
<feature type="domain" description="RNase H type-1" evidence="9">
    <location>
        <begin position="170"/>
        <end position="330"/>
    </location>
</feature>
<evidence type="ECO:0000256" key="1">
    <source>
        <dbReference type="ARBA" id="ARBA00000077"/>
    </source>
</evidence>
<comment type="caution">
    <text evidence="10">The sequence shown here is derived from an EMBL/GenBank/DDBJ whole genome shotgun (WGS) entry which is preliminary data.</text>
</comment>
<dbReference type="Proteomes" id="UP000293360">
    <property type="component" value="Unassembled WGS sequence"/>
</dbReference>
<dbReference type="Pfam" id="PF00075">
    <property type="entry name" value="RNase_H"/>
    <property type="match status" value="1"/>
</dbReference>
<dbReference type="STRING" id="155417.A0A4Q4TGG9"/>
<keyword evidence="4" id="KW-0540">Nuclease</keyword>
<evidence type="ECO:0000313" key="11">
    <source>
        <dbReference type="Proteomes" id="UP000293360"/>
    </source>
</evidence>
<keyword evidence="5" id="KW-0479">Metal-binding</keyword>
<dbReference type="InterPro" id="IPR050092">
    <property type="entry name" value="RNase_H"/>
</dbReference>
<dbReference type="PANTHER" id="PTHR10642:SF26">
    <property type="entry name" value="RIBONUCLEASE H1"/>
    <property type="match status" value="1"/>
</dbReference>
<reference evidence="10 11" key="1">
    <citation type="submission" date="2018-06" db="EMBL/GenBank/DDBJ databases">
        <title>Complete Genomes of Monosporascus.</title>
        <authorList>
            <person name="Robinson A.J."/>
            <person name="Natvig D.O."/>
        </authorList>
    </citation>
    <scope>NUCLEOTIDE SEQUENCE [LARGE SCALE GENOMIC DNA]</scope>
    <source>
        <strain evidence="10 11">CBS 110550</strain>
    </source>
</reference>
<dbReference type="CDD" id="cd13934">
    <property type="entry name" value="RNase_H_Dikarya_like"/>
    <property type="match status" value="1"/>
</dbReference>
<evidence type="ECO:0000256" key="7">
    <source>
        <dbReference type="ARBA" id="ARBA00022801"/>
    </source>
</evidence>
<dbReference type="GO" id="GO:0004523">
    <property type="term" value="F:RNA-DNA hybrid ribonuclease activity"/>
    <property type="evidence" value="ECO:0007669"/>
    <property type="project" value="UniProtKB-EC"/>
</dbReference>
<feature type="region of interest" description="Disordered" evidence="8">
    <location>
        <begin position="79"/>
        <end position="110"/>
    </location>
</feature>
<keyword evidence="7" id="KW-0378">Hydrolase</keyword>
<dbReference type="GO" id="GO:0003676">
    <property type="term" value="F:nucleic acid binding"/>
    <property type="evidence" value="ECO:0007669"/>
    <property type="project" value="InterPro"/>
</dbReference>
<name>A0A4Q4TGG9_9PEZI</name>
<evidence type="ECO:0000259" key="9">
    <source>
        <dbReference type="PROSITE" id="PS50879"/>
    </source>
</evidence>
<accession>A0A4Q4TGG9</accession>
<dbReference type="EC" id="3.1.26.4" evidence="3"/>
<dbReference type="PROSITE" id="PS50879">
    <property type="entry name" value="RNASE_H_1"/>
    <property type="match status" value="1"/>
</dbReference>
<dbReference type="PANTHER" id="PTHR10642">
    <property type="entry name" value="RIBONUCLEASE H1"/>
    <property type="match status" value="1"/>
</dbReference>